<dbReference type="GO" id="GO:0003988">
    <property type="term" value="F:acetyl-CoA C-acyltransferase activity"/>
    <property type="evidence" value="ECO:0007669"/>
    <property type="project" value="UniProtKB-ARBA"/>
</dbReference>
<protein>
    <recommendedName>
        <fullName evidence="1">Thiolase C-terminal domain-containing protein</fullName>
    </recommendedName>
</protein>
<dbReference type="InterPro" id="IPR002155">
    <property type="entry name" value="Thiolase"/>
</dbReference>
<dbReference type="PANTHER" id="PTHR42870">
    <property type="entry name" value="ACETYL-COA C-ACETYLTRANSFERASE"/>
    <property type="match status" value="1"/>
</dbReference>
<feature type="domain" description="Thiolase C-terminal" evidence="1">
    <location>
        <begin position="261"/>
        <end position="383"/>
    </location>
</feature>
<evidence type="ECO:0000259" key="1">
    <source>
        <dbReference type="Pfam" id="PF22691"/>
    </source>
</evidence>
<dbReference type="RefSeq" id="WP_119786972.1">
    <property type="nucleotide sequence ID" value="NZ_QYUQ01000002.1"/>
</dbReference>
<dbReference type="PIRSF" id="PIRSF000429">
    <property type="entry name" value="Ac-CoA_Ac_transf"/>
    <property type="match status" value="1"/>
</dbReference>
<dbReference type="OrthoDB" id="9790314at2"/>
<gene>
    <name evidence="2" type="ORF">D3878_19320</name>
</gene>
<dbReference type="AlphaFoldDB" id="A0A3A3G9R0"/>
<proteinExistence type="predicted"/>
<dbReference type="Gene3D" id="3.40.47.10">
    <property type="match status" value="1"/>
</dbReference>
<evidence type="ECO:0000313" key="3">
    <source>
        <dbReference type="Proteomes" id="UP000266327"/>
    </source>
</evidence>
<comment type="caution">
    <text evidence="2">The sequence shown here is derived from an EMBL/GenBank/DDBJ whole genome shotgun (WGS) entry which is preliminary data.</text>
</comment>
<accession>A0A3A3G9R0</accession>
<dbReference type="Proteomes" id="UP000266327">
    <property type="component" value="Unassembled WGS sequence"/>
</dbReference>
<dbReference type="SUPFAM" id="SSF53901">
    <property type="entry name" value="Thiolase-like"/>
    <property type="match status" value="2"/>
</dbReference>
<dbReference type="InterPro" id="IPR016039">
    <property type="entry name" value="Thiolase-like"/>
</dbReference>
<dbReference type="Pfam" id="PF22691">
    <property type="entry name" value="Thiolase_C_1"/>
    <property type="match status" value="1"/>
</dbReference>
<sequence>MAENNKACIVGIGQSEFTRWGGIHDRSQFQITAEAISAAIADAGLTVNDVDGFASFSDDENEATLMQVALGVPVLRWSSMVWGGGGGGSIAALSQACAAVESGQAHTVVMYRGLCQGQGQRFGQAGKKRVHGNYILPYGLFAPPQMLALMMQRYMHLYPITHDHLAEVALNARANANRNPRAVMYEKPLTREDYFNGRWIAEPFRLYDCCLETDGACAVVVTTKERARDLKAPLIEVASAIHGSGPGWGTGPLGSHNMPDEDYASTNSRRLAPELFARAGMTPADIDVAQIYDHFSGLVLMALEEYGFCDKGESGAFVAEGSIRWPNGKLPINTSGGQLSEAYVHGVNLLLEGVRQLRGESTSQVKDARTCLVTGGLGVSPTSGTILRRH</sequence>
<dbReference type="CDD" id="cd00829">
    <property type="entry name" value="SCP-x_thiolase"/>
    <property type="match status" value="1"/>
</dbReference>
<evidence type="ECO:0000313" key="2">
    <source>
        <dbReference type="EMBL" id="RJG03479.1"/>
    </source>
</evidence>
<reference evidence="3" key="1">
    <citation type="submission" date="2018-09" db="EMBL/GenBank/DDBJ databases">
        <authorList>
            <person name="Zhu H."/>
        </authorList>
    </citation>
    <scope>NUCLEOTIDE SEQUENCE [LARGE SCALE GENOMIC DNA]</scope>
    <source>
        <strain evidence="3">K1S02-23</strain>
    </source>
</reference>
<keyword evidence="3" id="KW-1185">Reference proteome</keyword>
<name>A0A3A3G9R0_9BURK</name>
<dbReference type="EMBL" id="QYUQ01000002">
    <property type="protein sequence ID" value="RJG03479.1"/>
    <property type="molecule type" value="Genomic_DNA"/>
</dbReference>
<dbReference type="InterPro" id="IPR055140">
    <property type="entry name" value="Thiolase_C_2"/>
</dbReference>
<dbReference type="PANTHER" id="PTHR42870:SF1">
    <property type="entry name" value="NON-SPECIFIC LIPID-TRANSFER PROTEIN-LIKE 2"/>
    <property type="match status" value="1"/>
</dbReference>
<organism evidence="2 3">
    <name type="scientific">Noviherbaspirillum sedimenti</name>
    <dbReference type="NCBI Taxonomy" id="2320865"/>
    <lineage>
        <taxon>Bacteria</taxon>
        <taxon>Pseudomonadati</taxon>
        <taxon>Pseudomonadota</taxon>
        <taxon>Betaproteobacteria</taxon>
        <taxon>Burkholderiales</taxon>
        <taxon>Oxalobacteraceae</taxon>
        <taxon>Noviherbaspirillum</taxon>
    </lineage>
</organism>